<keyword evidence="4" id="KW-0689">Ribosomal protein</keyword>
<evidence type="ECO:0000313" key="5">
    <source>
        <dbReference type="Proteomes" id="UP000178230"/>
    </source>
</evidence>
<name>A0A1F5YIR7_9BACT</name>
<dbReference type="EMBL" id="MFIY01000026">
    <property type="protein sequence ID" value="OGG00066.1"/>
    <property type="molecule type" value="Genomic_DNA"/>
</dbReference>
<reference evidence="4 5" key="1">
    <citation type="journal article" date="2016" name="Nat. Commun.">
        <title>Thousands of microbial genomes shed light on interconnected biogeochemical processes in an aquifer system.</title>
        <authorList>
            <person name="Anantharaman K."/>
            <person name="Brown C.T."/>
            <person name="Hug L.A."/>
            <person name="Sharon I."/>
            <person name="Castelle C.J."/>
            <person name="Probst A.J."/>
            <person name="Thomas B.C."/>
            <person name="Singh A."/>
            <person name="Wilkins M.J."/>
            <person name="Karaoz U."/>
            <person name="Brodie E.L."/>
            <person name="Williams K.H."/>
            <person name="Hubbard S.S."/>
            <person name="Banfield J.F."/>
        </authorList>
    </citation>
    <scope>NUCLEOTIDE SEQUENCE [LARGE SCALE GENOMIC DNA]</scope>
</reference>
<evidence type="ECO:0000256" key="1">
    <source>
        <dbReference type="ARBA" id="ARBA00008889"/>
    </source>
</evidence>
<keyword evidence="4" id="KW-0687">Ribonucleoprotein</keyword>
<dbReference type="InterPro" id="IPR043141">
    <property type="entry name" value="Ribosomal_uL10-like_sf"/>
</dbReference>
<dbReference type="Proteomes" id="UP000178230">
    <property type="component" value="Unassembled WGS sequence"/>
</dbReference>
<organism evidence="4 5">
    <name type="scientific">Candidatus Gottesmanbacteria bacterium RBG_13_37_7</name>
    <dbReference type="NCBI Taxonomy" id="1798369"/>
    <lineage>
        <taxon>Bacteria</taxon>
        <taxon>Candidatus Gottesmaniibacteriota</taxon>
    </lineage>
</organism>
<evidence type="ECO:0000313" key="4">
    <source>
        <dbReference type="EMBL" id="OGG00066.1"/>
    </source>
</evidence>
<dbReference type="AlphaFoldDB" id="A0A1F5YIR7"/>
<sequence length="99" mass="11579">MTKDTKKISANREVKIESVRKLSEKLEKAKSFFLTDYRGLTHKEMETLRKALKKEKAEFMVVKNRLMKIALSKCSNETMIQCYKEAKKQFEDTLTNPTA</sequence>
<evidence type="ECO:0000256" key="2">
    <source>
        <dbReference type="ARBA" id="ARBA00035202"/>
    </source>
</evidence>
<dbReference type="SUPFAM" id="SSF160369">
    <property type="entry name" value="Ribosomal protein L10-like"/>
    <property type="match status" value="1"/>
</dbReference>
<dbReference type="Pfam" id="PF00466">
    <property type="entry name" value="Ribosomal_L10"/>
    <property type="match status" value="1"/>
</dbReference>
<gene>
    <name evidence="4" type="ORF">A2Y99_01355</name>
</gene>
<accession>A0A1F5YIR7</accession>
<protein>
    <recommendedName>
        <fullName evidence="2">Large ribosomal subunit protein uL10</fullName>
    </recommendedName>
    <alternativeName>
        <fullName evidence="3">50S ribosomal protein L10</fullName>
    </alternativeName>
</protein>
<feature type="non-terminal residue" evidence="4">
    <location>
        <position position="99"/>
    </location>
</feature>
<dbReference type="InterPro" id="IPR001790">
    <property type="entry name" value="Ribosomal_uL10"/>
</dbReference>
<evidence type="ECO:0000256" key="3">
    <source>
        <dbReference type="ARBA" id="ARBA00035502"/>
    </source>
</evidence>
<comment type="caution">
    <text evidence="4">The sequence shown here is derived from an EMBL/GenBank/DDBJ whole genome shotgun (WGS) entry which is preliminary data.</text>
</comment>
<proteinExistence type="inferred from homology"/>
<comment type="similarity">
    <text evidence="1">Belongs to the universal ribosomal protein uL10 family.</text>
</comment>
<dbReference type="GO" id="GO:0005840">
    <property type="term" value="C:ribosome"/>
    <property type="evidence" value="ECO:0007669"/>
    <property type="project" value="UniProtKB-KW"/>
</dbReference>
<dbReference type="Gene3D" id="3.30.70.1730">
    <property type="match status" value="1"/>
</dbReference>